<dbReference type="RefSeq" id="XP_018004275.1">
    <property type="nucleotide sequence ID" value="XM_018148958.1"/>
</dbReference>
<dbReference type="VEuPathDB" id="FungiDB:AB675_8507"/>
<dbReference type="InterPro" id="IPR000210">
    <property type="entry name" value="BTB/POZ_dom"/>
</dbReference>
<evidence type="ECO:0000259" key="1">
    <source>
        <dbReference type="PROSITE" id="PS50097"/>
    </source>
</evidence>
<dbReference type="AlphaFoldDB" id="A0A0N1P3Q0"/>
<evidence type="ECO:0000313" key="2">
    <source>
        <dbReference type="EMBL" id="KPI44312.1"/>
    </source>
</evidence>
<organism evidence="2 3">
    <name type="scientific">Cyphellophora attinorum</name>
    <dbReference type="NCBI Taxonomy" id="1664694"/>
    <lineage>
        <taxon>Eukaryota</taxon>
        <taxon>Fungi</taxon>
        <taxon>Dikarya</taxon>
        <taxon>Ascomycota</taxon>
        <taxon>Pezizomycotina</taxon>
        <taxon>Eurotiomycetes</taxon>
        <taxon>Chaetothyriomycetidae</taxon>
        <taxon>Chaetothyriales</taxon>
        <taxon>Cyphellophoraceae</taxon>
        <taxon>Cyphellophora</taxon>
    </lineage>
</organism>
<keyword evidence="3" id="KW-1185">Reference proteome</keyword>
<accession>A0A0N1P3Q0</accession>
<dbReference type="PANTHER" id="PTHR47843">
    <property type="entry name" value="BTB DOMAIN-CONTAINING PROTEIN-RELATED"/>
    <property type="match status" value="1"/>
</dbReference>
<protein>
    <recommendedName>
        <fullName evidence="1">BTB domain-containing protein</fullName>
    </recommendedName>
</protein>
<gene>
    <name evidence="2" type="ORF">AB675_8507</name>
</gene>
<dbReference type="Gene3D" id="3.30.710.10">
    <property type="entry name" value="Potassium Channel Kv1.1, Chain A"/>
    <property type="match status" value="1"/>
</dbReference>
<comment type="caution">
    <text evidence="2">The sequence shown here is derived from an EMBL/GenBank/DDBJ whole genome shotgun (WGS) entry which is preliminary data.</text>
</comment>
<dbReference type="STRING" id="1664694.A0A0N1P3Q0"/>
<dbReference type="OrthoDB" id="1022638at2759"/>
<dbReference type="CDD" id="cd18186">
    <property type="entry name" value="BTB_POZ_ZBTB_KLHL-like"/>
    <property type="match status" value="1"/>
</dbReference>
<name>A0A0N1P3Q0_9EURO</name>
<dbReference type="PROSITE" id="PS50097">
    <property type="entry name" value="BTB"/>
    <property type="match status" value="1"/>
</dbReference>
<reference evidence="2 3" key="1">
    <citation type="submission" date="2015-06" db="EMBL/GenBank/DDBJ databases">
        <title>Draft genome of the ant-associated black yeast Phialophora attae CBS 131958.</title>
        <authorList>
            <person name="Moreno L.F."/>
            <person name="Stielow B.J."/>
            <person name="de Hoog S."/>
            <person name="Vicente V.A."/>
            <person name="Weiss V.A."/>
            <person name="de Vries M."/>
            <person name="Cruz L.M."/>
            <person name="Souza E.M."/>
        </authorList>
    </citation>
    <scope>NUCLEOTIDE SEQUENCE [LARGE SCALE GENOMIC DNA]</scope>
    <source>
        <strain evidence="2 3">CBS 131958</strain>
    </source>
</reference>
<dbReference type="Pfam" id="PF00651">
    <property type="entry name" value="BTB"/>
    <property type="match status" value="1"/>
</dbReference>
<evidence type="ECO:0000313" key="3">
    <source>
        <dbReference type="Proteomes" id="UP000038010"/>
    </source>
</evidence>
<sequence>MDLDTLSKAREERLKFLGDNVRHPPKLGLSDQSATNARDLLSSGHFSDFTIRCDAVSFPVHKSILWMQSGYFKVITGGPFEESNTNEVTLKDTQPLTVAVLLLMIYSGDDGQNLDRAYEVWPALKLPVYEGTSEEHKNTYLSTHFYDELKTLINVYVLADRLLVSHIANAVARYLLGQMEGVLFADFKRKIFGPGLQALPDILEHIYKVTQAEDVKLREETTMLCLRNQHILKKASGAVEVIEQHDGRAWRMGKRSAKLIHEVHGKLLSRCAGSFTGGIYVTTAEFERTTGKELWTPWGI</sequence>
<proteinExistence type="predicted"/>
<dbReference type="Proteomes" id="UP000038010">
    <property type="component" value="Unassembled WGS sequence"/>
</dbReference>
<feature type="domain" description="BTB" evidence="1">
    <location>
        <begin position="47"/>
        <end position="109"/>
    </location>
</feature>
<dbReference type="EMBL" id="LFJN01000003">
    <property type="protein sequence ID" value="KPI44312.1"/>
    <property type="molecule type" value="Genomic_DNA"/>
</dbReference>
<dbReference type="GeneID" id="28740838"/>
<dbReference type="SUPFAM" id="SSF54695">
    <property type="entry name" value="POZ domain"/>
    <property type="match status" value="1"/>
</dbReference>
<dbReference type="InterPro" id="IPR011333">
    <property type="entry name" value="SKP1/BTB/POZ_sf"/>
</dbReference>
<dbReference type="SMART" id="SM00225">
    <property type="entry name" value="BTB"/>
    <property type="match status" value="1"/>
</dbReference>